<accession>A0ABS5U7I4</accession>
<keyword evidence="2" id="KW-1185">Reference proteome</keyword>
<reference evidence="1 2" key="1">
    <citation type="submission" date="2021-05" db="EMBL/GenBank/DDBJ databases">
        <title>The draft genome of Geobacter chapellei DSM 13688.</title>
        <authorList>
            <person name="Xu Z."/>
            <person name="Masuda Y."/>
            <person name="Itoh H."/>
            <person name="Senoo K."/>
        </authorList>
    </citation>
    <scope>NUCLEOTIDE SEQUENCE [LARGE SCALE GENOMIC DNA]</scope>
    <source>
        <strain evidence="1 2">DSM 13688</strain>
    </source>
</reference>
<gene>
    <name evidence="1" type="ORF">KJB30_07490</name>
</gene>
<dbReference type="Proteomes" id="UP000784128">
    <property type="component" value="Unassembled WGS sequence"/>
</dbReference>
<dbReference type="RefSeq" id="WP_214297552.1">
    <property type="nucleotide sequence ID" value="NZ_JAHDYS010000005.1"/>
</dbReference>
<protein>
    <submittedName>
        <fullName evidence="1">Uncharacterized protein</fullName>
    </submittedName>
</protein>
<evidence type="ECO:0000313" key="1">
    <source>
        <dbReference type="EMBL" id="MBT1071621.1"/>
    </source>
</evidence>
<organism evidence="1 2">
    <name type="scientific">Pelotalea chapellei</name>
    <dbReference type="NCBI Taxonomy" id="44671"/>
    <lineage>
        <taxon>Bacteria</taxon>
        <taxon>Pseudomonadati</taxon>
        <taxon>Thermodesulfobacteriota</taxon>
        <taxon>Desulfuromonadia</taxon>
        <taxon>Geobacterales</taxon>
        <taxon>Geobacteraceae</taxon>
        <taxon>Pelotalea</taxon>
    </lineage>
</organism>
<dbReference type="EMBL" id="JAHDYS010000005">
    <property type="protein sequence ID" value="MBT1071621.1"/>
    <property type="molecule type" value="Genomic_DNA"/>
</dbReference>
<comment type="caution">
    <text evidence="1">The sequence shown here is derived from an EMBL/GenBank/DDBJ whole genome shotgun (WGS) entry which is preliminary data.</text>
</comment>
<sequence length="79" mass="8660">MRVKAQVLSIFSGTFKDEKGVEKPYYQLEVLDAEATKKEVLRLKLKSELLDTVAPSVGKIANINVDFVAGKLAFAGFAN</sequence>
<evidence type="ECO:0000313" key="2">
    <source>
        <dbReference type="Proteomes" id="UP000784128"/>
    </source>
</evidence>
<name>A0ABS5U7I4_9BACT</name>
<proteinExistence type="predicted"/>